<reference evidence="2" key="2">
    <citation type="submission" date="2020-09" db="EMBL/GenBank/DDBJ databases">
        <authorList>
            <person name="Yu Y."/>
        </authorList>
    </citation>
    <scope>NUCLEOTIDE SEQUENCE</scope>
    <source>
        <strain evidence="2">KCTC 49039</strain>
    </source>
</reference>
<dbReference type="RefSeq" id="WP_191827129.1">
    <property type="nucleotide sequence ID" value="NZ_JACYHB010000001.1"/>
</dbReference>
<sequence length="450" mass="46617">MGPDGRTCDVSYVPVPHDVVDRERLVEHLHALMVEDEHLVTVRAVLESGSDELAVLTDHHPGLTLDELAAARRPLAAGEAVTVLVPVAQALVALHRADRVHGALGTRSVVLGPDGRAVVAVPLVPVAGTEADDVRDLAQLVVDLVPAPASSHPTFERAADPQEALRLDALHAELVEALRDDPRARPAAGTFAARCYDAAPPCPLEMPDPARLVANAFAPTGLRQTQAPGAARRAERGGARRRARTGSTRRAPEGLRRGLVVLAVVVAGCAVLVAGVRATSDAPGAGPGAGSSATAPAPTSTSEPQTLADGPVLDPEDPVGAARELTQRRLDLLTGGEVELRQVVAAGSPAAETDAALVAELDGVDVLDARATVFDARPADPEEGADGGAVEGATGTAGTDGTARVEVDYAITAHRQRTGDQEIQVPQTPRTTVVLTVRWTEDGWRVSQVG</sequence>
<dbReference type="AlphaFoldDB" id="A0A927G4D4"/>
<proteinExistence type="predicted"/>
<dbReference type="EMBL" id="JACYHB010000001">
    <property type="protein sequence ID" value="MBD8077536.1"/>
    <property type="molecule type" value="Genomic_DNA"/>
</dbReference>
<comment type="caution">
    <text evidence="2">The sequence shown here is derived from an EMBL/GenBank/DDBJ whole genome shotgun (WGS) entry which is preliminary data.</text>
</comment>
<reference evidence="2" key="1">
    <citation type="journal article" date="2018" name="Curr. Microbiol.">
        <title>Cellulosimicrobium arenosum sp. nov., Isolated from Marine Sediment Sand.</title>
        <authorList>
            <person name="Oh M."/>
            <person name="Kim J.H."/>
            <person name="Yoon J.H."/>
            <person name="Schumann P."/>
            <person name="Kim W."/>
        </authorList>
    </citation>
    <scope>NUCLEOTIDE SEQUENCE</scope>
    <source>
        <strain evidence="2">KCTC 49039</strain>
    </source>
</reference>
<feature type="region of interest" description="Disordered" evidence="1">
    <location>
        <begin position="281"/>
        <end position="318"/>
    </location>
</feature>
<protein>
    <recommendedName>
        <fullName evidence="4">Protein kinase domain-containing protein</fullName>
    </recommendedName>
</protein>
<keyword evidence="3" id="KW-1185">Reference proteome</keyword>
<feature type="compositionally biased region" description="Low complexity" evidence="1">
    <location>
        <begin position="281"/>
        <end position="301"/>
    </location>
</feature>
<evidence type="ECO:0000313" key="2">
    <source>
        <dbReference type="EMBL" id="MBD8077536.1"/>
    </source>
</evidence>
<evidence type="ECO:0000313" key="3">
    <source>
        <dbReference type="Proteomes" id="UP000610846"/>
    </source>
</evidence>
<accession>A0A927G4D4</accession>
<organism evidence="2 3">
    <name type="scientific">Cellulosimicrobium arenosum</name>
    <dbReference type="NCBI Taxonomy" id="2708133"/>
    <lineage>
        <taxon>Bacteria</taxon>
        <taxon>Bacillati</taxon>
        <taxon>Actinomycetota</taxon>
        <taxon>Actinomycetes</taxon>
        <taxon>Micrococcales</taxon>
        <taxon>Promicromonosporaceae</taxon>
        <taxon>Cellulosimicrobium</taxon>
    </lineage>
</organism>
<dbReference type="Proteomes" id="UP000610846">
    <property type="component" value="Unassembled WGS sequence"/>
</dbReference>
<gene>
    <name evidence="2" type="ORF">IF651_00475</name>
</gene>
<feature type="region of interest" description="Disordered" evidence="1">
    <location>
        <begin position="378"/>
        <end position="400"/>
    </location>
</feature>
<feature type="region of interest" description="Disordered" evidence="1">
    <location>
        <begin position="221"/>
        <end position="251"/>
    </location>
</feature>
<dbReference type="InterPro" id="IPR011009">
    <property type="entry name" value="Kinase-like_dom_sf"/>
</dbReference>
<feature type="compositionally biased region" description="Low complexity" evidence="1">
    <location>
        <begin position="391"/>
        <end position="400"/>
    </location>
</feature>
<evidence type="ECO:0000256" key="1">
    <source>
        <dbReference type="SAM" id="MobiDB-lite"/>
    </source>
</evidence>
<dbReference type="SUPFAM" id="SSF56112">
    <property type="entry name" value="Protein kinase-like (PK-like)"/>
    <property type="match status" value="1"/>
</dbReference>
<name>A0A927G4D4_9MICO</name>
<dbReference type="Gene3D" id="1.10.510.10">
    <property type="entry name" value="Transferase(Phosphotransferase) domain 1"/>
    <property type="match status" value="1"/>
</dbReference>
<evidence type="ECO:0008006" key="4">
    <source>
        <dbReference type="Google" id="ProtNLM"/>
    </source>
</evidence>